<evidence type="ECO:0000313" key="1">
    <source>
        <dbReference type="EMBL" id="JAD69861.1"/>
    </source>
</evidence>
<reference evidence="1" key="2">
    <citation type="journal article" date="2015" name="Data Brief">
        <title>Shoot transcriptome of the giant reed, Arundo donax.</title>
        <authorList>
            <person name="Barrero R.A."/>
            <person name="Guerrero F.D."/>
            <person name="Moolhuijzen P."/>
            <person name="Goolsby J.A."/>
            <person name="Tidwell J."/>
            <person name="Bellgard S.E."/>
            <person name="Bellgard M.I."/>
        </authorList>
    </citation>
    <scope>NUCLEOTIDE SEQUENCE</scope>
    <source>
        <tissue evidence="1">Shoot tissue taken approximately 20 cm above the soil surface</tissue>
    </source>
</reference>
<accession>A0A0A9C2Q0</accession>
<reference evidence="1" key="1">
    <citation type="submission" date="2014-09" db="EMBL/GenBank/DDBJ databases">
        <authorList>
            <person name="Magalhaes I.L.F."/>
            <person name="Oliveira U."/>
            <person name="Santos F.R."/>
            <person name="Vidigal T.H.D.A."/>
            <person name="Brescovit A.D."/>
            <person name="Santos A.J."/>
        </authorList>
    </citation>
    <scope>NUCLEOTIDE SEQUENCE</scope>
    <source>
        <tissue evidence="1">Shoot tissue taken approximately 20 cm above the soil surface</tissue>
    </source>
</reference>
<dbReference type="AlphaFoldDB" id="A0A0A9C2Q0"/>
<organism evidence="1">
    <name type="scientific">Arundo donax</name>
    <name type="common">Giant reed</name>
    <name type="synonym">Donax arundinaceus</name>
    <dbReference type="NCBI Taxonomy" id="35708"/>
    <lineage>
        <taxon>Eukaryota</taxon>
        <taxon>Viridiplantae</taxon>
        <taxon>Streptophyta</taxon>
        <taxon>Embryophyta</taxon>
        <taxon>Tracheophyta</taxon>
        <taxon>Spermatophyta</taxon>
        <taxon>Magnoliopsida</taxon>
        <taxon>Liliopsida</taxon>
        <taxon>Poales</taxon>
        <taxon>Poaceae</taxon>
        <taxon>PACMAD clade</taxon>
        <taxon>Arundinoideae</taxon>
        <taxon>Arundineae</taxon>
        <taxon>Arundo</taxon>
    </lineage>
</organism>
<sequence length="76" mass="9077">MDIQLLWCVIGCCPFQLTCTKKLSCYQLTSSTKFFHPNMENMLELRTSWFTGLTFLFRNQLLQLQHNNYLLDMLHL</sequence>
<name>A0A0A9C2Q0_ARUDO</name>
<protein>
    <submittedName>
        <fullName evidence="1">Uncharacterized protein</fullName>
    </submittedName>
</protein>
<dbReference type="EMBL" id="GBRH01228034">
    <property type="protein sequence ID" value="JAD69861.1"/>
    <property type="molecule type" value="Transcribed_RNA"/>
</dbReference>
<proteinExistence type="predicted"/>